<dbReference type="EMBL" id="CM009297">
    <property type="protein sequence ID" value="KAI9390105.1"/>
    <property type="molecule type" value="Genomic_DNA"/>
</dbReference>
<name>A0ACC0SLK2_POPTR</name>
<evidence type="ECO:0000313" key="1">
    <source>
        <dbReference type="EMBL" id="KAI9390105.1"/>
    </source>
</evidence>
<organism evidence="1 2">
    <name type="scientific">Populus trichocarpa</name>
    <name type="common">Western balsam poplar</name>
    <name type="synonym">Populus balsamifera subsp. trichocarpa</name>
    <dbReference type="NCBI Taxonomy" id="3694"/>
    <lineage>
        <taxon>Eukaryota</taxon>
        <taxon>Viridiplantae</taxon>
        <taxon>Streptophyta</taxon>
        <taxon>Embryophyta</taxon>
        <taxon>Tracheophyta</taxon>
        <taxon>Spermatophyta</taxon>
        <taxon>Magnoliopsida</taxon>
        <taxon>eudicotyledons</taxon>
        <taxon>Gunneridae</taxon>
        <taxon>Pentapetalae</taxon>
        <taxon>rosids</taxon>
        <taxon>fabids</taxon>
        <taxon>Malpighiales</taxon>
        <taxon>Salicaceae</taxon>
        <taxon>Saliceae</taxon>
        <taxon>Populus</taxon>
    </lineage>
</organism>
<keyword evidence="2" id="KW-1185">Reference proteome</keyword>
<gene>
    <name evidence="1" type="ORF">POPTR_008G136566v4</name>
</gene>
<accession>A0ACC0SLK2</accession>
<evidence type="ECO:0000313" key="2">
    <source>
        <dbReference type="Proteomes" id="UP000006729"/>
    </source>
</evidence>
<comment type="caution">
    <text evidence="1">The sequence shown here is derived from an EMBL/GenBank/DDBJ whole genome shotgun (WGS) entry which is preliminary data.</text>
</comment>
<sequence length="122" mass="13846">MLRNSILCLCGLMQRSLLFCMTSLMIRNCQATRHKLSKASCRELVGAHKPAALVIVEPRIRGCYLLASKFIKSSVFPRTQRIKASGFSGGIWLIRRDDLLQVDILVNHKRKLLSVFLPRMCS</sequence>
<dbReference type="Proteomes" id="UP000006729">
    <property type="component" value="Chromosome 8"/>
</dbReference>
<proteinExistence type="predicted"/>
<reference evidence="1 2" key="1">
    <citation type="journal article" date="2006" name="Science">
        <title>The genome of black cottonwood, Populus trichocarpa (Torr. &amp; Gray).</title>
        <authorList>
            <person name="Tuskan G.A."/>
            <person name="Difazio S."/>
            <person name="Jansson S."/>
            <person name="Bohlmann J."/>
            <person name="Grigoriev I."/>
            <person name="Hellsten U."/>
            <person name="Putnam N."/>
            <person name="Ralph S."/>
            <person name="Rombauts S."/>
            <person name="Salamov A."/>
            <person name="Schein J."/>
            <person name="Sterck L."/>
            <person name="Aerts A."/>
            <person name="Bhalerao R.R."/>
            <person name="Bhalerao R.P."/>
            <person name="Blaudez D."/>
            <person name="Boerjan W."/>
            <person name="Brun A."/>
            <person name="Brunner A."/>
            <person name="Busov V."/>
            <person name="Campbell M."/>
            <person name="Carlson J."/>
            <person name="Chalot M."/>
            <person name="Chapman J."/>
            <person name="Chen G.L."/>
            <person name="Cooper D."/>
            <person name="Coutinho P.M."/>
            <person name="Couturier J."/>
            <person name="Covert S."/>
            <person name="Cronk Q."/>
            <person name="Cunningham R."/>
            <person name="Davis J."/>
            <person name="Degroeve S."/>
            <person name="Dejardin A."/>
            <person name="Depamphilis C."/>
            <person name="Detter J."/>
            <person name="Dirks B."/>
            <person name="Dubchak I."/>
            <person name="Duplessis S."/>
            <person name="Ehlting J."/>
            <person name="Ellis B."/>
            <person name="Gendler K."/>
            <person name="Goodstein D."/>
            <person name="Gribskov M."/>
            <person name="Grimwood J."/>
            <person name="Groover A."/>
            <person name="Gunter L."/>
            <person name="Hamberger B."/>
            <person name="Heinze B."/>
            <person name="Helariutta Y."/>
            <person name="Henrissat B."/>
            <person name="Holligan D."/>
            <person name="Holt R."/>
            <person name="Huang W."/>
            <person name="Islam-Faridi N."/>
            <person name="Jones S."/>
            <person name="Jones-Rhoades M."/>
            <person name="Jorgensen R."/>
            <person name="Joshi C."/>
            <person name="Kangasjarvi J."/>
            <person name="Karlsson J."/>
            <person name="Kelleher C."/>
            <person name="Kirkpatrick R."/>
            <person name="Kirst M."/>
            <person name="Kohler A."/>
            <person name="Kalluri U."/>
            <person name="Larimer F."/>
            <person name="Leebens-Mack J."/>
            <person name="Leple J.C."/>
            <person name="Locascio P."/>
            <person name="Lou Y."/>
            <person name="Lucas S."/>
            <person name="Martin F."/>
            <person name="Montanini B."/>
            <person name="Napoli C."/>
            <person name="Nelson D.R."/>
            <person name="Nelson C."/>
            <person name="Nieminen K."/>
            <person name="Nilsson O."/>
            <person name="Pereda V."/>
            <person name="Peter G."/>
            <person name="Philippe R."/>
            <person name="Pilate G."/>
            <person name="Poliakov A."/>
            <person name="Razumovskaya J."/>
            <person name="Richardson P."/>
            <person name="Rinaldi C."/>
            <person name="Ritland K."/>
            <person name="Rouze P."/>
            <person name="Ryaboy D."/>
            <person name="Schmutz J."/>
            <person name="Schrader J."/>
            <person name="Segerman B."/>
            <person name="Shin H."/>
            <person name="Siddiqui A."/>
            <person name="Sterky F."/>
            <person name="Terry A."/>
            <person name="Tsai C.J."/>
            <person name="Uberbacher E."/>
            <person name="Unneberg P."/>
            <person name="Vahala J."/>
            <person name="Wall K."/>
            <person name="Wessler S."/>
            <person name="Yang G."/>
            <person name="Yin T."/>
            <person name="Douglas C."/>
            <person name="Marra M."/>
            <person name="Sandberg G."/>
            <person name="Van de Peer Y."/>
            <person name="Rokhsar D."/>
        </authorList>
    </citation>
    <scope>NUCLEOTIDE SEQUENCE [LARGE SCALE GENOMIC DNA]</scope>
    <source>
        <strain evidence="2">cv. Nisqually</strain>
    </source>
</reference>
<protein>
    <submittedName>
        <fullName evidence="1">Uncharacterized protein</fullName>
    </submittedName>
</protein>